<feature type="domain" description="EGF-like" evidence="8">
    <location>
        <begin position="1337"/>
        <end position="1378"/>
    </location>
</feature>
<evidence type="ECO:0000256" key="7">
    <source>
        <dbReference type="SAM" id="Phobius"/>
    </source>
</evidence>
<evidence type="ECO:0000256" key="1">
    <source>
        <dbReference type="ARBA" id="ARBA00022536"/>
    </source>
</evidence>
<dbReference type="InterPro" id="IPR000742">
    <property type="entry name" value="EGF"/>
</dbReference>
<gene>
    <name evidence="9" type="ORF">M514_18547</name>
</gene>
<dbReference type="CDD" id="cd00054">
    <property type="entry name" value="EGF_CA"/>
    <property type="match status" value="4"/>
</dbReference>
<dbReference type="PROSITE" id="PS01186">
    <property type="entry name" value="EGF_2"/>
    <property type="match status" value="8"/>
</dbReference>
<keyword evidence="7" id="KW-0812">Transmembrane</keyword>
<dbReference type="PROSITE" id="PS50026">
    <property type="entry name" value="EGF_3"/>
    <property type="match status" value="12"/>
</dbReference>
<feature type="disulfide bond" evidence="5">
    <location>
        <begin position="379"/>
        <end position="388"/>
    </location>
</feature>
<feature type="disulfide bond" evidence="5">
    <location>
        <begin position="1769"/>
        <end position="1779"/>
    </location>
</feature>
<feature type="disulfide bond" evidence="5">
    <location>
        <begin position="1389"/>
        <end position="1406"/>
    </location>
</feature>
<accession>A0A085NI82</accession>
<feature type="transmembrane region" description="Helical" evidence="7">
    <location>
        <begin position="407"/>
        <end position="430"/>
    </location>
</feature>
<feature type="region of interest" description="Disordered" evidence="6">
    <location>
        <begin position="1966"/>
        <end position="1995"/>
    </location>
</feature>
<feature type="disulfide bond" evidence="5">
    <location>
        <begin position="275"/>
        <end position="285"/>
    </location>
</feature>
<dbReference type="InterPro" id="IPR051022">
    <property type="entry name" value="Notch_Cell-Fate_Det"/>
</dbReference>
<sequence length="1995" mass="227591">MEIGYRRDSNCITWKHRQGFASDEFIASLLHQFRKTNFKGGARFSFLSGSELERSSEIWYNKQVGFKSLFQNAIGSWLCQAYLLHESGQYSEYYLYYGDTLRTRNDFYVACSHSPYRNCNCRKEEHCHYDDGDEKWYKYTVVILSQVESPYGKPCPTRIPEQWRMQCERTCRGQWGEWRAQPTEEHLRCDTITVERFAPAQPNDDPCYKDSPTCCMAKKLIKYNDSCTDFAFNTTINLRKSGCNNNGTFATDSHGHLMCMCPDRYKGVQCEEDVCEGKCKNDGTCIPGRGEAHCFCRRGFTGSNCTEALKACGESGTCKNGGTCETLIMGVEVIKVCKCKDGYGGVRCEHAVEKCEDDSCNHNGACTEDIEYGSIVCRCYQDYEGERCEKKDGKILQRAIAPTASNVINLVVGLVLGFLMLTFCFGGAAVHHRRRRRRRGGHSYESSYAATFSTAKSSRVSTFSTAISKAFGRQPIVKSKKGDTRSLGKTSSKAVGVSKIVGGERVCPSDVRMEIGYRRNDGCVTWKLYQGYASNEFIRDQLEKFCRVSFLRGARFPFYNGGGIESGKIWFDKKKGGRIWGFGQYFFRAISGKDCEYKFWRAGWECKLRMETFVHDRDYEWYRYFDPLFSDDYSSDGSWRWFCQTYTLDQSGRYSDSTLHFCDNVRTAKDHYVACRHDFYRNCEYKKQEHCHYDNTDEKWYKYIVVILDQADSPYGKPCPTVLPEDWKNQCERKCRGQWGEWSAQPSEEHLRCDTITVERFAPAQPNDDPCYKDSPTCCMAKKLIKYNDSCTDFAFNTTINLRKSGCNNNGSFARDSHGHLMCMCPDRYKGVQCEEDVCEGKCKNDGTCIPGRGEAHCFCRRGFTGSNCTEALKACGESGTCENGGTCETLIMGVETVKVCKCKDGYGGVRCEHAVEKCEDDSCNHNGACTEDIEYGSIVCRCYQDYEGERCEKKDGKILQRAIAPTASNVINLVVGMEIGYRRNDGCVTWKLYQGYASNEFIRDQLEKFCRVSFLRGAHFPFYNGGGIEGGKIWFDKKKGGRIWGFGQYFFRAISGKDCEYKFWRAGWECKLRMETFVHDRDYEWYRYFDPLFSDDYSSDGSWRWFCQTYTLDQSGRYSDSTLHFCDNVRTAKDHYVACRHDFYRNCEYKKQEHCHYDNTDEKWYKYIVVILDQADSPYGKPCPTVLPEDWKNQCERKCRGQWGEWSAQPSEEHLRCDTITVERFAPAQPNDDPCYKDSATCCMAKKLIKYNDSCTDFAFNTTINLRKSGCNNNGSFARDSHGHLMCMCPDRYKGVQCEEDVCEGKCKNDGTCIPGRGEAHCFCRRGFTGSNCTEALKACGESGTCENGGTCETLIMGVETVKVCKCKDGYGGVRCEHAVEKCEDDSCNHNGACTEDIEYGSIVCRCYQDYEGERCEKKDGKILQRAIAPTASNVINLVVGMEIGYRRNDGCVTWKLYQGYASNEFIRDQLEKFCRVSFLRGAHFPFYNGGGIEGGKIWFDKKKGGRIWGFGQYFFRAISGKDCEYKFWRAGWECKLRMETFVHDRDYEWYRYFDPLFSDDYSSDGSWRWFCQTYTLDQSGRYSDSTLHFCDNVRTAKDHYVACRHDFYRNCEYKKQEHCHYDNTDEKWYKYIVVILDQADSPYGKPCPTVLPEDWKNQCERKCRGQWGEWSAQPSEEHLRCDTITVERFAPAQPNDDPCYKDSATCCMAKKLIKYNDSCTDFAFNTTINLRKSGCNNNGSFARDSHGHLMCMCPDRYKGVQCEEDVCEGKCKNDGTCIPGRGEAHCFCRRGFTGSNCTEALKACGESGTCENGGTCETLIMGVETVKVCKCKDGYGGVRCEHAVEKCEDDSCNHNGACTEDIEYGSIVCRCYQDYEGERCEKKDGKILQRAIAPTASNVINLVVGLVLGFLMLTFCFGGAAVHHRRRRRRRGGHSYESSYASSFSTAISSRASTFSTAISKAFGRQSTVKSKKGDTRSLGKTSSKAVGVSKIG</sequence>
<keyword evidence="7" id="KW-1133">Transmembrane helix</keyword>
<feature type="disulfide bond" evidence="5">
    <location>
        <begin position="1408"/>
        <end position="1417"/>
    </location>
</feature>
<dbReference type="InterPro" id="IPR001881">
    <property type="entry name" value="EGF-like_Ca-bd_dom"/>
</dbReference>
<feature type="disulfide bond" evidence="5">
    <location>
        <begin position="924"/>
        <end position="941"/>
    </location>
</feature>
<dbReference type="Proteomes" id="UP000030758">
    <property type="component" value="Unassembled WGS sequence"/>
</dbReference>
<evidence type="ECO:0000256" key="2">
    <source>
        <dbReference type="ARBA" id="ARBA00022729"/>
    </source>
</evidence>
<feature type="disulfide bond" evidence="5">
    <location>
        <begin position="1790"/>
        <end position="1799"/>
    </location>
</feature>
<feature type="disulfide bond" evidence="5">
    <location>
        <begin position="339"/>
        <end position="348"/>
    </location>
</feature>
<dbReference type="EMBL" id="KL367497">
    <property type="protein sequence ID" value="KFD69178.1"/>
    <property type="molecule type" value="Genomic_DNA"/>
</dbReference>
<feature type="domain" description="EGF-like" evidence="8">
    <location>
        <begin position="271"/>
        <end position="306"/>
    </location>
</feature>
<protein>
    <recommendedName>
        <fullName evidence="8">EGF-like domain-containing protein</fullName>
    </recommendedName>
</protein>
<feature type="disulfide bond" evidence="5">
    <location>
        <begin position="296"/>
        <end position="305"/>
    </location>
</feature>
<organism evidence="9">
    <name type="scientific">Trichuris suis</name>
    <name type="common">pig whipworm</name>
    <dbReference type="NCBI Taxonomy" id="68888"/>
    <lineage>
        <taxon>Eukaryota</taxon>
        <taxon>Metazoa</taxon>
        <taxon>Ecdysozoa</taxon>
        <taxon>Nematoda</taxon>
        <taxon>Enoplea</taxon>
        <taxon>Dorylaimia</taxon>
        <taxon>Trichinellida</taxon>
        <taxon>Trichuridae</taxon>
        <taxon>Trichuris</taxon>
    </lineage>
</organism>
<dbReference type="GO" id="GO:0005886">
    <property type="term" value="C:plasma membrane"/>
    <property type="evidence" value="ECO:0007669"/>
    <property type="project" value="TreeGrafter"/>
</dbReference>
<dbReference type="GO" id="GO:0007157">
    <property type="term" value="P:heterophilic cell-cell adhesion via plasma membrane cell adhesion molecules"/>
    <property type="evidence" value="ECO:0007669"/>
    <property type="project" value="TreeGrafter"/>
</dbReference>
<reference evidence="9" key="1">
    <citation type="journal article" date="2014" name="Nat. Genet.">
        <title>Genome and transcriptome of the porcine whipworm Trichuris suis.</title>
        <authorList>
            <person name="Jex A.R."/>
            <person name="Nejsum P."/>
            <person name="Schwarz E.M."/>
            <person name="Hu L."/>
            <person name="Young N.D."/>
            <person name="Hall R.S."/>
            <person name="Korhonen P.K."/>
            <person name="Liao S."/>
            <person name="Thamsborg S."/>
            <person name="Xia J."/>
            <person name="Xu P."/>
            <person name="Wang S."/>
            <person name="Scheerlinck J.P."/>
            <person name="Hofmann A."/>
            <person name="Sternberg P.W."/>
            <person name="Wang J."/>
            <person name="Gasser R.B."/>
        </authorList>
    </citation>
    <scope>NUCLEOTIDE SEQUENCE [LARGE SCALE GENOMIC DNA]</scope>
    <source>
        <strain evidence="9">DCEP-RM93F</strain>
    </source>
</reference>
<feature type="disulfide bond" evidence="5">
    <location>
        <begin position="1304"/>
        <end position="1314"/>
    </location>
</feature>
<proteinExistence type="predicted"/>
<dbReference type="Gene3D" id="2.10.25.10">
    <property type="entry name" value="Laminin"/>
    <property type="match status" value="12"/>
</dbReference>
<feature type="domain" description="EGF-like" evidence="8">
    <location>
        <begin position="308"/>
        <end position="349"/>
    </location>
</feature>
<dbReference type="PROSITE" id="PS00022">
    <property type="entry name" value="EGF_1"/>
    <property type="match status" value="12"/>
</dbReference>
<dbReference type="PANTHER" id="PTHR24049:SF22">
    <property type="entry name" value="DROSOPHILA CRUMBS HOMOLOG"/>
    <property type="match status" value="1"/>
</dbReference>
<comment type="caution">
    <text evidence="5">Lacks conserved residue(s) required for the propagation of feature annotation.</text>
</comment>
<keyword evidence="7" id="KW-0472">Membrane</keyword>
<feature type="non-terminal residue" evidence="9">
    <location>
        <position position="1995"/>
    </location>
</feature>
<dbReference type="GO" id="GO:0005509">
    <property type="term" value="F:calcium ion binding"/>
    <property type="evidence" value="ECO:0007669"/>
    <property type="project" value="InterPro"/>
</dbReference>
<feature type="domain" description="EGF-like" evidence="8">
    <location>
        <begin position="351"/>
        <end position="389"/>
    </location>
</feature>
<keyword evidence="2" id="KW-0732">Signal</keyword>
<feature type="domain" description="EGF-like" evidence="8">
    <location>
        <begin position="1845"/>
        <end position="1883"/>
    </location>
</feature>
<keyword evidence="1 5" id="KW-0245">EGF-like domain</keyword>
<evidence type="ECO:0000259" key="8">
    <source>
        <dbReference type="PROSITE" id="PS50026"/>
    </source>
</evidence>
<feature type="domain" description="EGF-like" evidence="8">
    <location>
        <begin position="1300"/>
        <end position="1335"/>
    </location>
</feature>
<evidence type="ECO:0000256" key="4">
    <source>
        <dbReference type="ARBA" id="ARBA00023157"/>
    </source>
</evidence>
<feature type="domain" description="EGF-like" evidence="8">
    <location>
        <begin position="1380"/>
        <end position="1418"/>
    </location>
</feature>
<feature type="disulfide bond" evidence="5">
    <location>
        <begin position="1325"/>
        <end position="1334"/>
    </location>
</feature>
<feature type="transmembrane region" description="Helical" evidence="7">
    <location>
        <begin position="1901"/>
        <end position="1924"/>
    </location>
</feature>
<evidence type="ECO:0000256" key="6">
    <source>
        <dbReference type="SAM" id="MobiDB-lite"/>
    </source>
</evidence>
<feature type="disulfide bond" evidence="5">
    <location>
        <begin position="839"/>
        <end position="849"/>
    </location>
</feature>
<feature type="domain" description="EGF-like" evidence="8">
    <location>
        <begin position="915"/>
        <end position="953"/>
    </location>
</feature>
<feature type="domain" description="EGF-like" evidence="8">
    <location>
        <begin position="835"/>
        <end position="870"/>
    </location>
</feature>
<feature type="disulfide bond" evidence="5">
    <location>
        <begin position="1873"/>
        <end position="1882"/>
    </location>
</feature>
<feature type="disulfide bond" evidence="5">
    <location>
        <begin position="360"/>
        <end position="377"/>
    </location>
</feature>
<feature type="disulfide bond" evidence="5">
    <location>
        <begin position="943"/>
        <end position="952"/>
    </location>
</feature>
<dbReference type="SMART" id="SM00179">
    <property type="entry name" value="EGF_CA"/>
    <property type="match status" value="4"/>
</dbReference>
<dbReference type="PANTHER" id="PTHR24049">
    <property type="entry name" value="CRUMBS FAMILY MEMBER"/>
    <property type="match status" value="1"/>
</dbReference>
<feature type="disulfide bond" evidence="5">
    <location>
        <begin position="1368"/>
        <end position="1377"/>
    </location>
</feature>
<feature type="disulfide bond" evidence="5">
    <location>
        <begin position="903"/>
        <end position="912"/>
    </location>
</feature>
<dbReference type="SUPFAM" id="SSF57196">
    <property type="entry name" value="EGF/Laminin"/>
    <property type="match status" value="6"/>
</dbReference>
<feature type="domain" description="EGF-like" evidence="8">
    <location>
        <begin position="1765"/>
        <end position="1800"/>
    </location>
</feature>
<dbReference type="GO" id="GO:0032991">
    <property type="term" value="C:protein-containing complex"/>
    <property type="evidence" value="ECO:0007669"/>
    <property type="project" value="TreeGrafter"/>
</dbReference>
<feature type="domain" description="EGF-like" evidence="8">
    <location>
        <begin position="1802"/>
        <end position="1843"/>
    </location>
</feature>
<dbReference type="SMART" id="SM00181">
    <property type="entry name" value="EGF"/>
    <property type="match status" value="16"/>
</dbReference>
<keyword evidence="3" id="KW-0677">Repeat</keyword>
<name>A0A085NI82_9BILA</name>
<dbReference type="GO" id="GO:0045197">
    <property type="term" value="P:establishment or maintenance of epithelial cell apical/basal polarity"/>
    <property type="evidence" value="ECO:0007669"/>
    <property type="project" value="TreeGrafter"/>
</dbReference>
<evidence type="ECO:0000256" key="3">
    <source>
        <dbReference type="ARBA" id="ARBA00022737"/>
    </source>
</evidence>
<feature type="disulfide bond" evidence="5">
    <location>
        <begin position="1854"/>
        <end position="1871"/>
    </location>
</feature>
<keyword evidence="4 5" id="KW-1015">Disulfide bond</keyword>
<feature type="disulfide bond" evidence="5">
    <location>
        <begin position="1833"/>
        <end position="1842"/>
    </location>
</feature>
<evidence type="ECO:0000256" key="5">
    <source>
        <dbReference type="PROSITE-ProRule" id="PRU00076"/>
    </source>
</evidence>
<feature type="domain" description="EGF-like" evidence="8">
    <location>
        <begin position="872"/>
        <end position="913"/>
    </location>
</feature>
<feature type="disulfide bond" evidence="5">
    <location>
        <begin position="860"/>
        <end position="869"/>
    </location>
</feature>
<evidence type="ECO:0000313" key="9">
    <source>
        <dbReference type="EMBL" id="KFD69178.1"/>
    </source>
</evidence>